<comment type="caution">
    <text evidence="1">The sequence shown here is derived from an EMBL/GenBank/DDBJ whole genome shotgun (WGS) entry which is preliminary data.</text>
</comment>
<reference evidence="1 2" key="1">
    <citation type="submission" date="2020-04" db="EMBL/GenBank/DDBJ databases">
        <title>Description of novel Gluconacetobacter.</title>
        <authorList>
            <person name="Sombolestani A."/>
        </authorList>
    </citation>
    <scope>NUCLEOTIDE SEQUENCE [LARGE SCALE GENOMIC DNA]</scope>
    <source>
        <strain evidence="1 2">LMG 19747</strain>
    </source>
</reference>
<protein>
    <submittedName>
        <fullName evidence="1">Cupin domain-containing protein</fullName>
    </submittedName>
</protein>
<dbReference type="AlphaFoldDB" id="A0A7W4NJE4"/>
<proteinExistence type="predicted"/>
<organism evidence="1 2">
    <name type="scientific">Gluconacetobacter sacchari</name>
    <dbReference type="NCBI Taxonomy" id="92759"/>
    <lineage>
        <taxon>Bacteria</taxon>
        <taxon>Pseudomonadati</taxon>
        <taxon>Pseudomonadota</taxon>
        <taxon>Alphaproteobacteria</taxon>
        <taxon>Acetobacterales</taxon>
        <taxon>Acetobacteraceae</taxon>
        <taxon>Gluconacetobacter</taxon>
    </lineage>
</organism>
<accession>A0A7W4NJE4</accession>
<evidence type="ECO:0000313" key="1">
    <source>
        <dbReference type="EMBL" id="MBB2158862.1"/>
    </source>
</evidence>
<evidence type="ECO:0000313" key="2">
    <source>
        <dbReference type="Proteomes" id="UP000589085"/>
    </source>
</evidence>
<dbReference type="SUPFAM" id="SSF51182">
    <property type="entry name" value="RmlC-like cupins"/>
    <property type="match status" value="1"/>
</dbReference>
<dbReference type="Proteomes" id="UP000589085">
    <property type="component" value="Unassembled WGS sequence"/>
</dbReference>
<dbReference type="EMBL" id="JABEQJ010000001">
    <property type="protein sequence ID" value="MBB2158862.1"/>
    <property type="molecule type" value="Genomic_DNA"/>
</dbReference>
<sequence length="45" mass="4766">MTVGRKSFVLGPGDSVRFDLRLLYSAAATADGDVRLIWVGTSGPI</sequence>
<gene>
    <name evidence="1" type="ORF">HLH48_01505</name>
</gene>
<dbReference type="InterPro" id="IPR011051">
    <property type="entry name" value="RmlC_Cupin_sf"/>
</dbReference>
<dbReference type="CDD" id="cd02209">
    <property type="entry name" value="cupin_XRE_C"/>
    <property type="match status" value="1"/>
</dbReference>
<name>A0A7W4NJE4_9PROT</name>